<reference evidence="2" key="1">
    <citation type="submission" date="2021-05" db="EMBL/GenBank/DDBJ databases">
        <authorList>
            <person name="Alioto T."/>
            <person name="Alioto T."/>
            <person name="Gomez Garrido J."/>
        </authorList>
    </citation>
    <scope>NUCLEOTIDE SEQUENCE</scope>
</reference>
<organism evidence="2">
    <name type="scientific">Cacopsylla melanoneura</name>
    <dbReference type="NCBI Taxonomy" id="428564"/>
    <lineage>
        <taxon>Eukaryota</taxon>
        <taxon>Metazoa</taxon>
        <taxon>Ecdysozoa</taxon>
        <taxon>Arthropoda</taxon>
        <taxon>Hexapoda</taxon>
        <taxon>Insecta</taxon>
        <taxon>Pterygota</taxon>
        <taxon>Neoptera</taxon>
        <taxon>Paraneoptera</taxon>
        <taxon>Hemiptera</taxon>
        <taxon>Sternorrhyncha</taxon>
        <taxon>Psylloidea</taxon>
        <taxon>Psyllidae</taxon>
        <taxon>Psyllinae</taxon>
        <taxon>Cacopsylla</taxon>
    </lineage>
</organism>
<proteinExistence type="predicted"/>
<feature type="compositionally biased region" description="Polar residues" evidence="1">
    <location>
        <begin position="62"/>
        <end position="83"/>
    </location>
</feature>
<name>A0A8D8LK01_9HEMI</name>
<protein>
    <submittedName>
        <fullName evidence="2">Uncharacterized protein</fullName>
    </submittedName>
</protein>
<feature type="region of interest" description="Disordered" evidence="1">
    <location>
        <begin position="49"/>
        <end position="93"/>
    </location>
</feature>
<feature type="region of interest" description="Disordered" evidence="1">
    <location>
        <begin position="1"/>
        <end position="22"/>
    </location>
</feature>
<accession>A0A8D8LK01</accession>
<evidence type="ECO:0000256" key="1">
    <source>
        <dbReference type="SAM" id="MobiDB-lite"/>
    </source>
</evidence>
<sequence>MGWTDGWHDGASSRNGASTSHDDGTEWVWLWRSSWYGRSQWTPTFDVGASQHASTRNDGRSSQHGHASAQHWNASSQHGSSEPTRSEWGGVGRNKEWRGEELLLQCKDKRDYMDQTRGTQCEDYTARTGRNDGLPSDAYGRHASQYGRRYARYWRCCS</sequence>
<dbReference type="EMBL" id="HBUF01004540">
    <property type="protein sequence ID" value="CAG6606721.1"/>
    <property type="molecule type" value="Transcribed_RNA"/>
</dbReference>
<dbReference type="EMBL" id="HBUF01004541">
    <property type="protein sequence ID" value="CAG6606724.1"/>
    <property type="molecule type" value="Transcribed_RNA"/>
</dbReference>
<dbReference type="AlphaFoldDB" id="A0A8D8LK01"/>
<dbReference type="EMBL" id="HBUF01004539">
    <property type="protein sequence ID" value="CAG6606718.1"/>
    <property type="molecule type" value="Transcribed_RNA"/>
</dbReference>
<dbReference type="EMBL" id="HBUF01322596">
    <property type="protein sequence ID" value="CAG6695276.1"/>
    <property type="molecule type" value="Transcribed_RNA"/>
</dbReference>
<evidence type="ECO:0000313" key="2">
    <source>
        <dbReference type="EMBL" id="CAG6606721.1"/>
    </source>
</evidence>
<dbReference type="EMBL" id="HBUF01322597">
    <property type="protein sequence ID" value="CAG6695279.1"/>
    <property type="molecule type" value="Transcribed_RNA"/>
</dbReference>
<dbReference type="EMBL" id="HBUF01322598">
    <property type="protein sequence ID" value="CAG6695282.1"/>
    <property type="molecule type" value="Transcribed_RNA"/>
</dbReference>